<feature type="domain" description="Tyrosine specific protein phosphatases" evidence="6">
    <location>
        <begin position="1"/>
        <end position="51"/>
    </location>
</feature>
<keyword evidence="3" id="KW-0378">Hydrolase</keyword>
<evidence type="ECO:0000313" key="8">
    <source>
        <dbReference type="Proteomes" id="UP000030746"/>
    </source>
</evidence>
<evidence type="ECO:0000256" key="3">
    <source>
        <dbReference type="ARBA" id="ARBA00022801"/>
    </source>
</evidence>
<dbReference type="PROSITE" id="PS50055">
    <property type="entry name" value="TYR_PHOSPHATASE_PTP"/>
    <property type="match status" value="1"/>
</dbReference>
<dbReference type="Proteomes" id="UP000030746">
    <property type="component" value="Unassembled WGS sequence"/>
</dbReference>
<evidence type="ECO:0000259" key="5">
    <source>
        <dbReference type="PROSITE" id="PS50055"/>
    </source>
</evidence>
<reference evidence="7 8" key="1">
    <citation type="journal article" date="2013" name="Nature">
        <title>Insights into bilaterian evolution from three spiralian genomes.</title>
        <authorList>
            <person name="Simakov O."/>
            <person name="Marletaz F."/>
            <person name="Cho S.J."/>
            <person name="Edsinger-Gonzales E."/>
            <person name="Havlak P."/>
            <person name="Hellsten U."/>
            <person name="Kuo D.H."/>
            <person name="Larsson T."/>
            <person name="Lv J."/>
            <person name="Arendt D."/>
            <person name="Savage R."/>
            <person name="Osoegawa K."/>
            <person name="de Jong P."/>
            <person name="Grimwood J."/>
            <person name="Chapman J.A."/>
            <person name="Shapiro H."/>
            <person name="Aerts A."/>
            <person name="Otillar R.P."/>
            <person name="Terry A.Y."/>
            <person name="Boore J.L."/>
            <person name="Grigoriev I.V."/>
            <person name="Lindberg D.R."/>
            <person name="Seaver E.C."/>
            <person name="Weisblat D.A."/>
            <person name="Putnam N.H."/>
            <person name="Rokhsar D.S."/>
        </authorList>
    </citation>
    <scope>NUCLEOTIDE SEQUENCE [LARGE SCALE GENOMIC DNA]</scope>
</reference>
<dbReference type="PANTHER" id="PTHR19134">
    <property type="entry name" value="RECEPTOR-TYPE TYROSINE-PROTEIN PHOSPHATASE"/>
    <property type="match status" value="1"/>
</dbReference>
<evidence type="ECO:0000313" key="7">
    <source>
        <dbReference type="EMBL" id="ESP03297.1"/>
    </source>
</evidence>
<proteinExistence type="inferred from homology"/>
<dbReference type="AlphaFoldDB" id="V4BB83"/>
<keyword evidence="8" id="KW-1185">Reference proteome</keyword>
<dbReference type="OrthoDB" id="6147004at2759"/>
<dbReference type="GeneID" id="20235426"/>
<evidence type="ECO:0000256" key="2">
    <source>
        <dbReference type="ARBA" id="ARBA00013064"/>
    </source>
</evidence>
<keyword evidence="4" id="KW-0904">Protein phosphatase</keyword>
<dbReference type="PANTHER" id="PTHR19134:SF562">
    <property type="entry name" value="PROTEIN-TYROSINE-PHOSPHATASE"/>
    <property type="match status" value="1"/>
</dbReference>
<dbReference type="SUPFAM" id="SSF52799">
    <property type="entry name" value="(Phosphotyrosine protein) phosphatases II"/>
    <property type="match status" value="1"/>
</dbReference>
<evidence type="ECO:0000256" key="4">
    <source>
        <dbReference type="ARBA" id="ARBA00022912"/>
    </source>
</evidence>
<dbReference type="KEGG" id="lgi:LOTGIDRAFT_148714"/>
<dbReference type="Pfam" id="PF00102">
    <property type="entry name" value="Y_phosphatase"/>
    <property type="match status" value="1"/>
</dbReference>
<accession>V4BB83</accession>
<name>V4BB83_LOTGI</name>
<organism evidence="7 8">
    <name type="scientific">Lottia gigantea</name>
    <name type="common">Giant owl limpet</name>
    <dbReference type="NCBI Taxonomy" id="225164"/>
    <lineage>
        <taxon>Eukaryota</taxon>
        <taxon>Metazoa</taxon>
        <taxon>Spiralia</taxon>
        <taxon>Lophotrochozoa</taxon>
        <taxon>Mollusca</taxon>
        <taxon>Gastropoda</taxon>
        <taxon>Patellogastropoda</taxon>
        <taxon>Lottioidea</taxon>
        <taxon>Lottiidae</taxon>
        <taxon>Lottia</taxon>
    </lineage>
</organism>
<feature type="non-terminal residue" evidence="7">
    <location>
        <position position="1"/>
    </location>
</feature>
<dbReference type="STRING" id="225164.V4BB83"/>
<dbReference type="InterPro" id="IPR000242">
    <property type="entry name" value="PTP_cat"/>
</dbReference>
<gene>
    <name evidence="7" type="ORF">LOTGIDRAFT_148714</name>
</gene>
<dbReference type="InterPro" id="IPR000387">
    <property type="entry name" value="Tyr_Pase_dom"/>
</dbReference>
<dbReference type="EMBL" id="KB200051">
    <property type="protein sequence ID" value="ESP03297.1"/>
    <property type="molecule type" value="Genomic_DNA"/>
</dbReference>
<dbReference type="InterPro" id="IPR029021">
    <property type="entry name" value="Prot-tyrosine_phosphatase-like"/>
</dbReference>
<sequence length="52" mass="5757">CSAGVGRTGTYIAIDYCLKQYKDTGKVDVLECVKTLRQQRKGMIQTPVSFVS</sequence>
<protein>
    <recommendedName>
        <fullName evidence="2">protein-tyrosine-phosphatase</fullName>
        <ecNumber evidence="2">3.1.3.48</ecNumber>
    </recommendedName>
</protein>
<dbReference type="GO" id="GO:0004725">
    <property type="term" value="F:protein tyrosine phosphatase activity"/>
    <property type="evidence" value="ECO:0007669"/>
    <property type="project" value="UniProtKB-EC"/>
</dbReference>
<evidence type="ECO:0000256" key="1">
    <source>
        <dbReference type="ARBA" id="ARBA00009580"/>
    </source>
</evidence>
<dbReference type="Gene3D" id="3.90.190.10">
    <property type="entry name" value="Protein tyrosine phosphatase superfamily"/>
    <property type="match status" value="1"/>
</dbReference>
<evidence type="ECO:0000259" key="6">
    <source>
        <dbReference type="PROSITE" id="PS50056"/>
    </source>
</evidence>
<comment type="similarity">
    <text evidence="1">Belongs to the protein-tyrosine phosphatase family.</text>
</comment>
<dbReference type="RefSeq" id="XP_009046016.1">
    <property type="nucleotide sequence ID" value="XM_009047768.1"/>
</dbReference>
<feature type="domain" description="Tyrosine-protein phosphatase" evidence="5">
    <location>
        <begin position="1"/>
        <end position="52"/>
    </location>
</feature>
<dbReference type="PROSITE" id="PS50056">
    <property type="entry name" value="TYR_PHOSPHATASE_2"/>
    <property type="match status" value="1"/>
</dbReference>
<dbReference type="EC" id="3.1.3.48" evidence="2"/>
<dbReference type="InterPro" id="IPR050348">
    <property type="entry name" value="Protein-Tyr_Phosphatase"/>
</dbReference>
<dbReference type="CTD" id="20235426"/>